<dbReference type="RefSeq" id="WP_312860870.1">
    <property type="nucleotide sequence ID" value="NZ_JACCFK010000001.1"/>
</dbReference>
<dbReference type="EMBL" id="JACCFK010000001">
    <property type="protein sequence ID" value="NYI87032.1"/>
    <property type="molecule type" value="Genomic_DNA"/>
</dbReference>
<keyword evidence="3" id="KW-1185">Reference proteome</keyword>
<dbReference type="Gene3D" id="1.10.1040.10">
    <property type="entry name" value="N-(1-d-carboxylethyl)-l-norvaline Dehydrogenase, domain 2"/>
    <property type="match status" value="1"/>
</dbReference>
<proteinExistence type="predicted"/>
<evidence type="ECO:0000259" key="1">
    <source>
        <dbReference type="Pfam" id="PF03446"/>
    </source>
</evidence>
<dbReference type="Pfam" id="PF03446">
    <property type="entry name" value="NAD_binding_2"/>
    <property type="match status" value="1"/>
</dbReference>
<dbReference type="InterPro" id="IPR008927">
    <property type="entry name" value="6-PGluconate_DH-like_C_sf"/>
</dbReference>
<feature type="domain" description="6-phosphogluconate dehydrogenase NADP-binding" evidence="1">
    <location>
        <begin position="1"/>
        <end position="71"/>
    </location>
</feature>
<dbReference type="PANTHER" id="PTHR43580">
    <property type="entry name" value="OXIDOREDUCTASE GLYR1-RELATED"/>
    <property type="match status" value="1"/>
</dbReference>
<dbReference type="SUPFAM" id="SSF51735">
    <property type="entry name" value="NAD(P)-binding Rossmann-fold domains"/>
    <property type="match status" value="1"/>
</dbReference>
<dbReference type="InterPro" id="IPR036291">
    <property type="entry name" value="NAD(P)-bd_dom_sf"/>
</dbReference>
<evidence type="ECO:0000313" key="3">
    <source>
        <dbReference type="Proteomes" id="UP000549616"/>
    </source>
</evidence>
<dbReference type="AlphaFoldDB" id="A0A853AWI3"/>
<sequence length="151" mass="15461">MVILMLADGAAVDAVLDRGGPGFSAAVTGRVVVHMGTTSPEYSRLLAADVVAAGGRYVEAPVSGSRKPASSTGVDLGRLVEVLDAGPMASEVSRVKVSKLVSRDFAVQAGIADVSKNNRLIAEAARAGGVASPLLMSVTGCTGRPWRWARV</sequence>
<reference evidence="2 3" key="1">
    <citation type="submission" date="2020-07" db="EMBL/GenBank/DDBJ databases">
        <title>Sequencing the genomes of 1000 actinobacteria strains.</title>
        <authorList>
            <person name="Klenk H.-P."/>
        </authorList>
    </citation>
    <scope>NUCLEOTIDE SEQUENCE [LARGE SCALE GENOMIC DNA]</scope>
    <source>
        <strain evidence="2 3">DSM 104006</strain>
    </source>
</reference>
<dbReference type="InterPro" id="IPR006115">
    <property type="entry name" value="6PGDH_NADP-bd"/>
</dbReference>
<dbReference type="InterPro" id="IPR013328">
    <property type="entry name" value="6PGD_dom2"/>
</dbReference>
<name>A0A853AWI3_9PSEU</name>
<gene>
    <name evidence="2" type="ORF">HNR02_000355</name>
</gene>
<dbReference type="SUPFAM" id="SSF48179">
    <property type="entry name" value="6-phosphogluconate dehydrogenase C-terminal domain-like"/>
    <property type="match status" value="1"/>
</dbReference>
<evidence type="ECO:0000313" key="2">
    <source>
        <dbReference type="EMBL" id="NYI87032.1"/>
    </source>
</evidence>
<dbReference type="Gene3D" id="3.40.50.720">
    <property type="entry name" value="NAD(P)-binding Rossmann-like Domain"/>
    <property type="match status" value="1"/>
</dbReference>
<organism evidence="2 3">
    <name type="scientific">Amycolatopsis endophytica</name>
    <dbReference type="NCBI Taxonomy" id="860233"/>
    <lineage>
        <taxon>Bacteria</taxon>
        <taxon>Bacillati</taxon>
        <taxon>Actinomycetota</taxon>
        <taxon>Actinomycetes</taxon>
        <taxon>Pseudonocardiales</taxon>
        <taxon>Pseudonocardiaceae</taxon>
        <taxon>Amycolatopsis</taxon>
    </lineage>
</organism>
<dbReference type="PANTHER" id="PTHR43580:SF2">
    <property type="entry name" value="CYTOKINE-LIKE NUCLEAR FACTOR N-PAC"/>
    <property type="match status" value="1"/>
</dbReference>
<dbReference type="GO" id="GO:0050661">
    <property type="term" value="F:NADP binding"/>
    <property type="evidence" value="ECO:0007669"/>
    <property type="project" value="InterPro"/>
</dbReference>
<dbReference type="Proteomes" id="UP000549616">
    <property type="component" value="Unassembled WGS sequence"/>
</dbReference>
<comment type="caution">
    <text evidence="2">The sequence shown here is derived from an EMBL/GenBank/DDBJ whole genome shotgun (WGS) entry which is preliminary data.</text>
</comment>
<accession>A0A853AWI3</accession>
<dbReference type="InterPro" id="IPR051265">
    <property type="entry name" value="HIBADH-related_NP60_sf"/>
</dbReference>
<protein>
    <submittedName>
        <fullName evidence="2">3-hydroxyisobutyrate dehydrogenase-like beta-hydroxyacid dehydrogenase</fullName>
    </submittedName>
</protein>